<evidence type="ECO:0000256" key="1">
    <source>
        <dbReference type="SAM" id="MobiDB-lite"/>
    </source>
</evidence>
<proteinExistence type="predicted"/>
<dbReference type="Proteomes" id="UP000017246">
    <property type="component" value="Unassembled WGS sequence"/>
</dbReference>
<reference evidence="2" key="2">
    <citation type="submission" date="2015-11" db="EMBL/GenBank/DDBJ databases">
        <authorList>
            <person name="Zhang Y."/>
            <person name="Guo Z."/>
        </authorList>
    </citation>
    <scope>NUCLEOTIDE SEQUENCE</scope>
</reference>
<dbReference type="Gene3D" id="1.10.238.10">
    <property type="entry name" value="EF-hand"/>
    <property type="match status" value="1"/>
</dbReference>
<feature type="region of interest" description="Disordered" evidence="1">
    <location>
        <begin position="399"/>
        <end position="440"/>
    </location>
</feature>
<organism evidence="2 3">
    <name type="scientific">Echinococcus multilocularis</name>
    <name type="common">Fox tapeworm</name>
    <dbReference type="NCBI Taxonomy" id="6211"/>
    <lineage>
        <taxon>Eukaryota</taxon>
        <taxon>Metazoa</taxon>
        <taxon>Spiralia</taxon>
        <taxon>Lophotrochozoa</taxon>
        <taxon>Platyhelminthes</taxon>
        <taxon>Cestoda</taxon>
        <taxon>Eucestoda</taxon>
        <taxon>Cyclophyllidea</taxon>
        <taxon>Taeniidae</taxon>
        <taxon>Echinococcus</taxon>
    </lineage>
</organism>
<dbReference type="AlphaFoldDB" id="A0A068Y6Y8"/>
<dbReference type="STRING" id="6211.A0A068Y6Y8"/>
<evidence type="ECO:0000313" key="3">
    <source>
        <dbReference type="Proteomes" id="UP000017246"/>
    </source>
</evidence>
<dbReference type="OrthoDB" id="524326at2759"/>
<feature type="compositionally biased region" description="Low complexity" evidence="1">
    <location>
        <begin position="411"/>
        <end position="440"/>
    </location>
</feature>
<protein>
    <submittedName>
        <fullName evidence="2">Serine rich repeat protein</fullName>
    </submittedName>
</protein>
<feature type="region of interest" description="Disordered" evidence="1">
    <location>
        <begin position="116"/>
        <end position="137"/>
    </location>
</feature>
<keyword evidence="3" id="KW-1185">Reference proteome</keyword>
<name>A0A068Y6Y8_ECHMU</name>
<reference evidence="2" key="1">
    <citation type="journal article" date="2013" name="Nature">
        <title>The genomes of four tapeworm species reveal adaptations to parasitism.</title>
        <authorList>
            <person name="Tsai I.J."/>
            <person name="Zarowiecki M."/>
            <person name="Holroyd N."/>
            <person name="Garciarrubio A."/>
            <person name="Sanchez-Flores A."/>
            <person name="Brooks K.L."/>
            <person name="Tracey A."/>
            <person name="Bobes R.J."/>
            <person name="Fragoso G."/>
            <person name="Sciutto E."/>
            <person name="Aslett M."/>
            <person name="Beasley H."/>
            <person name="Bennett H.M."/>
            <person name="Cai J."/>
            <person name="Camicia F."/>
            <person name="Clark R."/>
            <person name="Cucher M."/>
            <person name="De Silva N."/>
            <person name="Day T.A."/>
            <person name="Deplazes P."/>
            <person name="Estrada K."/>
            <person name="Fernandez C."/>
            <person name="Holland P.W."/>
            <person name="Hou J."/>
            <person name="Hu S."/>
            <person name="Huckvale T."/>
            <person name="Hung S.S."/>
            <person name="Kamenetzky L."/>
            <person name="Keane J.A."/>
            <person name="Kiss F."/>
            <person name="Koziol U."/>
            <person name="Lambert O."/>
            <person name="Liu K."/>
            <person name="Luo X."/>
            <person name="Luo Y."/>
            <person name="Macchiaroli N."/>
            <person name="Nichol S."/>
            <person name="Paps J."/>
            <person name="Parkinson J."/>
            <person name="Pouchkina-Stantcheva N."/>
            <person name="Riddiford N."/>
            <person name="Rosenzvit M."/>
            <person name="Salinas G."/>
            <person name="Wasmuth J.D."/>
            <person name="Zamanian M."/>
            <person name="Zheng Y."/>
            <person name="Cai X."/>
            <person name="Soberon X."/>
            <person name="Olson P.D."/>
            <person name="Laclette J.P."/>
            <person name="Brehm K."/>
            <person name="Berriman M."/>
            <person name="Garciarrubio A."/>
            <person name="Bobes R.J."/>
            <person name="Fragoso G."/>
            <person name="Sanchez-Flores A."/>
            <person name="Estrada K."/>
            <person name="Cevallos M.A."/>
            <person name="Morett E."/>
            <person name="Gonzalez V."/>
            <person name="Portillo T."/>
            <person name="Ochoa-Leyva A."/>
            <person name="Jose M.V."/>
            <person name="Sciutto E."/>
            <person name="Landa A."/>
            <person name="Jimenez L."/>
            <person name="Valdes V."/>
            <person name="Carrero J.C."/>
            <person name="Larralde C."/>
            <person name="Morales-Montor J."/>
            <person name="Limon-Lason J."/>
            <person name="Soberon X."/>
            <person name="Laclette J.P."/>
        </authorList>
    </citation>
    <scope>NUCLEOTIDE SEQUENCE [LARGE SCALE GENOMIC DNA]</scope>
</reference>
<feature type="region of interest" description="Disordered" evidence="1">
    <location>
        <begin position="333"/>
        <end position="376"/>
    </location>
</feature>
<evidence type="ECO:0000313" key="2">
    <source>
        <dbReference type="EMBL" id="CUT99365.1"/>
    </source>
</evidence>
<sequence length="529" mass="58937">MHFVCLAVDPWGGVQRRTASCSLCKIVPSAMESRLQIFKALSEPDNLFLLSRTAVDDQHCSSGSSSASLLPLDSQFPFPNDHLTRRIYSAGQLTVKAHVPYSVVVRHCAFRPPVLSSSDHLSDSSSASDDDEGNDVNDVSANLQYERFGESPLREDTLSDHPHLEYMMLTSIPRRREFSEQFRDLAQLHQQADVPRAKWEDASRLFPKQFGLPSSVAINIWKQVDSDADMMLTEAEYCLAAHLANKYASTGFSLLSSQYPVQEKQSPSPLLQQERTSPSRNASSPCQHLLRRRKLKQNYRDPQEQNQRNCDFDHLENEEDDCHDLLISPDFRTLDREDGRSSCTSSTTPKNFEQLTDDEDEEEEEDDDHKAVSDDEIGVRALLPSSARLTRPPVDATALLCDENGGEDSDNSFASSPSSTSFSSQGSSSSPPSSVPVPRVESVCSASPSAEALDPVEILSKFTHRSIEDILSLSLSRRRRLLASLVRAAKSTNYTLLRLNNELAGELQELCDQHISLNAQVRHLSGIRN</sequence>
<dbReference type="EMBL" id="LN902845">
    <property type="protein sequence ID" value="CUT99365.1"/>
    <property type="molecule type" value="Genomic_DNA"/>
</dbReference>
<accession>A0A068Y6Y8</accession>
<dbReference type="OMA" id="NKYASTG"/>
<feature type="compositionally biased region" description="Low complexity" evidence="1">
    <location>
        <begin position="116"/>
        <end position="127"/>
    </location>
</feature>
<feature type="region of interest" description="Disordered" evidence="1">
    <location>
        <begin position="263"/>
        <end position="287"/>
    </location>
</feature>
<feature type="compositionally biased region" description="Acidic residues" evidence="1">
    <location>
        <begin position="355"/>
        <end position="367"/>
    </location>
</feature>
<feature type="compositionally biased region" description="Polar residues" evidence="1">
    <location>
        <begin position="341"/>
        <end position="354"/>
    </location>
</feature>
<feature type="compositionally biased region" description="Polar residues" evidence="1">
    <location>
        <begin position="263"/>
        <end position="286"/>
    </location>
</feature>